<proteinExistence type="predicted"/>
<dbReference type="Proteomes" id="UP000799754">
    <property type="component" value="Unassembled WGS sequence"/>
</dbReference>
<evidence type="ECO:0000313" key="1">
    <source>
        <dbReference type="EMBL" id="KAF2624469.1"/>
    </source>
</evidence>
<evidence type="ECO:0000313" key="2">
    <source>
        <dbReference type="Proteomes" id="UP000799754"/>
    </source>
</evidence>
<dbReference type="EMBL" id="MU006730">
    <property type="protein sequence ID" value="KAF2624469.1"/>
    <property type="molecule type" value="Genomic_DNA"/>
</dbReference>
<comment type="caution">
    <text evidence="1">The sequence shown here is derived from an EMBL/GenBank/DDBJ whole genome shotgun (WGS) entry which is preliminary data.</text>
</comment>
<gene>
    <name evidence="1" type="ORF">BU25DRAFT_153203</name>
</gene>
<keyword evidence="2" id="KW-1185">Reference proteome</keyword>
<name>A0ACB6RRR9_9PLEO</name>
<organism evidence="1 2">
    <name type="scientific">Macroventuria anomochaeta</name>
    <dbReference type="NCBI Taxonomy" id="301207"/>
    <lineage>
        <taxon>Eukaryota</taxon>
        <taxon>Fungi</taxon>
        <taxon>Dikarya</taxon>
        <taxon>Ascomycota</taxon>
        <taxon>Pezizomycotina</taxon>
        <taxon>Dothideomycetes</taxon>
        <taxon>Pleosporomycetidae</taxon>
        <taxon>Pleosporales</taxon>
        <taxon>Pleosporineae</taxon>
        <taxon>Didymellaceae</taxon>
        <taxon>Macroventuria</taxon>
    </lineage>
</organism>
<accession>A0ACB6RRR9</accession>
<reference evidence="1" key="1">
    <citation type="journal article" date="2020" name="Stud. Mycol.">
        <title>101 Dothideomycetes genomes: a test case for predicting lifestyles and emergence of pathogens.</title>
        <authorList>
            <person name="Haridas S."/>
            <person name="Albert R."/>
            <person name="Binder M."/>
            <person name="Bloem J."/>
            <person name="Labutti K."/>
            <person name="Salamov A."/>
            <person name="Andreopoulos B."/>
            <person name="Baker S."/>
            <person name="Barry K."/>
            <person name="Bills G."/>
            <person name="Bluhm B."/>
            <person name="Cannon C."/>
            <person name="Castanera R."/>
            <person name="Culley D."/>
            <person name="Daum C."/>
            <person name="Ezra D."/>
            <person name="Gonzalez J."/>
            <person name="Henrissat B."/>
            <person name="Kuo A."/>
            <person name="Liang C."/>
            <person name="Lipzen A."/>
            <person name="Lutzoni F."/>
            <person name="Magnuson J."/>
            <person name="Mondo S."/>
            <person name="Nolan M."/>
            <person name="Ohm R."/>
            <person name="Pangilinan J."/>
            <person name="Park H.-J."/>
            <person name="Ramirez L."/>
            <person name="Alfaro M."/>
            <person name="Sun H."/>
            <person name="Tritt A."/>
            <person name="Yoshinaga Y."/>
            <person name="Zwiers L.-H."/>
            <person name="Turgeon B."/>
            <person name="Goodwin S."/>
            <person name="Spatafora J."/>
            <person name="Crous P."/>
            <person name="Grigoriev I."/>
        </authorList>
    </citation>
    <scope>NUCLEOTIDE SEQUENCE</scope>
    <source>
        <strain evidence="1">CBS 525.71</strain>
    </source>
</reference>
<protein>
    <submittedName>
        <fullName evidence="1">Uncharacterized protein</fullName>
    </submittedName>
</protein>
<sequence length="279" mass="29391">MALSYSSLLFTIFFALLKMVAAQSGCFWPNGTENPSLDDYKPCRGSGLSTVCCSSIRDVCLDNGLCRANTGYIWRETCTSRDWETSACQDLCTYNAAQKATDQIVTPCDGTENSTVWCCGESDSCCGHNSTEPRYTIAKKFAAAVSTTSSTLTSIVVSTSSTTPTINSVIAVATNNAKSDTGLSTGAKVGTGVGAVVGALALIGLGMFIARALQWRKKLRAKSEDGAPSGPPASHGASALHQAEDTPVVEMEHTMAKKPISEICGRQADVQELSASNER</sequence>